<dbReference type="InterPro" id="IPR036396">
    <property type="entry name" value="Cyt_P450_sf"/>
</dbReference>
<reference evidence="9 10" key="1">
    <citation type="journal article" date="2024" name="G3 (Bethesda)">
        <title>Genome assembly of Hibiscus sabdariffa L. provides insights into metabolisms of medicinal natural products.</title>
        <authorList>
            <person name="Kim T."/>
        </authorList>
    </citation>
    <scope>NUCLEOTIDE SEQUENCE [LARGE SCALE GENOMIC DNA]</scope>
    <source>
        <strain evidence="9">TK-2024</strain>
        <tissue evidence="9">Old leaves</tissue>
    </source>
</reference>
<organism evidence="9 10">
    <name type="scientific">Hibiscus sabdariffa</name>
    <name type="common">roselle</name>
    <dbReference type="NCBI Taxonomy" id="183260"/>
    <lineage>
        <taxon>Eukaryota</taxon>
        <taxon>Viridiplantae</taxon>
        <taxon>Streptophyta</taxon>
        <taxon>Embryophyta</taxon>
        <taxon>Tracheophyta</taxon>
        <taxon>Spermatophyta</taxon>
        <taxon>Magnoliopsida</taxon>
        <taxon>eudicotyledons</taxon>
        <taxon>Gunneridae</taxon>
        <taxon>Pentapetalae</taxon>
        <taxon>rosids</taxon>
        <taxon>malvids</taxon>
        <taxon>Malvales</taxon>
        <taxon>Malvaceae</taxon>
        <taxon>Malvoideae</taxon>
        <taxon>Hibiscus</taxon>
    </lineage>
</organism>
<feature type="transmembrane region" description="Helical" evidence="8">
    <location>
        <begin position="306"/>
        <end position="325"/>
    </location>
</feature>
<evidence type="ECO:0000313" key="10">
    <source>
        <dbReference type="Proteomes" id="UP001396334"/>
    </source>
</evidence>
<keyword evidence="8" id="KW-0472">Membrane</keyword>
<evidence type="ECO:0000256" key="5">
    <source>
        <dbReference type="ARBA" id="ARBA00023004"/>
    </source>
</evidence>
<evidence type="ECO:0000256" key="4">
    <source>
        <dbReference type="ARBA" id="ARBA00023002"/>
    </source>
</evidence>
<dbReference type="CDD" id="cd20654">
    <property type="entry name" value="CYP82"/>
    <property type="match status" value="1"/>
</dbReference>
<dbReference type="InterPro" id="IPR050651">
    <property type="entry name" value="Plant_Cytochrome_P450_Monoox"/>
</dbReference>
<dbReference type="InterPro" id="IPR001128">
    <property type="entry name" value="Cyt_P450"/>
</dbReference>
<evidence type="ECO:0000256" key="1">
    <source>
        <dbReference type="ARBA" id="ARBA00010617"/>
    </source>
</evidence>
<keyword evidence="8" id="KW-1133">Transmembrane helix</keyword>
<keyword evidence="4 7" id="KW-0560">Oxidoreductase</keyword>
<proteinExistence type="inferred from homology"/>
<keyword evidence="2 7" id="KW-0349">Heme</keyword>
<dbReference type="SUPFAM" id="SSF48264">
    <property type="entry name" value="Cytochrome P450"/>
    <property type="match status" value="2"/>
</dbReference>
<feature type="transmembrane region" description="Helical" evidence="8">
    <location>
        <begin position="91"/>
        <end position="110"/>
    </location>
</feature>
<dbReference type="Pfam" id="PF00067">
    <property type="entry name" value="p450"/>
    <property type="match status" value="1"/>
</dbReference>
<keyword evidence="10" id="KW-1185">Reference proteome</keyword>
<accession>A0ABR1ZYQ1</accession>
<evidence type="ECO:0000256" key="2">
    <source>
        <dbReference type="ARBA" id="ARBA00022617"/>
    </source>
</evidence>
<evidence type="ECO:0000256" key="3">
    <source>
        <dbReference type="ARBA" id="ARBA00022723"/>
    </source>
</evidence>
<sequence length="602" mass="67896">MEFCMQFREHLLPALVFTIIITILVVTILVKGKNEQQRRPPEPAGAIPLLGHLHLLGNNQLIHRALADMADKYGPAFSIRLGIHRALVEQLLFALLSTIIITIFVATILVKGKKKWQRRPPEPDGALPFLGHLLLLRKNQLLHRTFADMADKYGPAFSIRLGIHRALVVSNWEVVKECFTTNDKVFLTRPKSLAIKLMGYDHNMLGFAPYGPYWRSIRKLATVELLSSRRLELLKHVPDTEINSFIKELYELSTENGGVAVVEMEERIGDLATNIIVRMIAGKRYYGTEGSCNEESRRYQKAMGDFSYLGGLFLFSDAVPFLGWLDIVMGNIGKIKQTAKELDFVLGSWVNEHRERRRNEVIKGDQDFIDVMLSIMDESNVPSQEADATIKATCLSLALGAVDTNVVTLTWAVSLLLNNRHVLKKAQDELDIHVGKERQVEESDISNLVYLQAIIKETMRLYPAVPLSIPREAMEDCTVAGFHVPAGTRLLVNLWKLQRDPSIWQKPLDFMPERFLSDHANIDVRGQNFEFIPFGGGRRICPGITFALRFLNLALARLLHGFEWGTVSDEAIDMSESPGIAVPKATPLEVTLTPKLPSMLYR</sequence>
<dbReference type="PRINTS" id="PR00463">
    <property type="entry name" value="EP450I"/>
</dbReference>
<keyword evidence="8" id="KW-0812">Transmembrane</keyword>
<evidence type="ECO:0000256" key="8">
    <source>
        <dbReference type="SAM" id="Phobius"/>
    </source>
</evidence>
<evidence type="ECO:0000313" key="9">
    <source>
        <dbReference type="EMBL" id="KAK8485846.1"/>
    </source>
</evidence>
<dbReference type="PANTHER" id="PTHR47947">
    <property type="entry name" value="CYTOCHROME P450 82C3-RELATED"/>
    <property type="match status" value="1"/>
</dbReference>
<comment type="similarity">
    <text evidence="1 7">Belongs to the cytochrome P450 family.</text>
</comment>
<dbReference type="PRINTS" id="PR00385">
    <property type="entry name" value="P450"/>
</dbReference>
<dbReference type="Gene3D" id="1.10.630.10">
    <property type="entry name" value="Cytochrome P450"/>
    <property type="match status" value="2"/>
</dbReference>
<dbReference type="Proteomes" id="UP001396334">
    <property type="component" value="Unassembled WGS sequence"/>
</dbReference>
<name>A0ABR1ZYQ1_9ROSI</name>
<protein>
    <recommendedName>
        <fullName evidence="11">Cytochrome P450</fullName>
    </recommendedName>
</protein>
<keyword evidence="6 7" id="KW-0503">Monooxygenase</keyword>
<dbReference type="InterPro" id="IPR017972">
    <property type="entry name" value="Cyt_P450_CS"/>
</dbReference>
<keyword evidence="3 7" id="KW-0479">Metal-binding</keyword>
<dbReference type="EMBL" id="JBBPBN010000477">
    <property type="protein sequence ID" value="KAK8485846.1"/>
    <property type="molecule type" value="Genomic_DNA"/>
</dbReference>
<dbReference type="PANTHER" id="PTHR47947:SF8">
    <property type="entry name" value="CYTOCHROME P450 82C4-LIKE"/>
    <property type="match status" value="1"/>
</dbReference>
<evidence type="ECO:0000256" key="7">
    <source>
        <dbReference type="RuleBase" id="RU000461"/>
    </source>
</evidence>
<keyword evidence="5 7" id="KW-0408">Iron</keyword>
<comment type="caution">
    <text evidence="9">The sequence shown here is derived from an EMBL/GenBank/DDBJ whole genome shotgun (WGS) entry which is preliminary data.</text>
</comment>
<evidence type="ECO:0008006" key="11">
    <source>
        <dbReference type="Google" id="ProtNLM"/>
    </source>
</evidence>
<dbReference type="PROSITE" id="PS00086">
    <property type="entry name" value="CYTOCHROME_P450"/>
    <property type="match status" value="1"/>
</dbReference>
<dbReference type="InterPro" id="IPR002401">
    <property type="entry name" value="Cyt_P450_E_grp-I"/>
</dbReference>
<feature type="transmembrane region" description="Helical" evidence="8">
    <location>
        <begin position="12"/>
        <end position="30"/>
    </location>
</feature>
<evidence type="ECO:0000256" key="6">
    <source>
        <dbReference type="ARBA" id="ARBA00023033"/>
    </source>
</evidence>
<gene>
    <name evidence="9" type="ORF">V6N11_012873</name>
</gene>